<dbReference type="Gene3D" id="1.10.510.10">
    <property type="entry name" value="Transferase(Phosphotransferase) domain 1"/>
    <property type="match status" value="1"/>
</dbReference>
<dbReference type="EMBL" id="JBANQN010000011">
    <property type="protein sequence ID" value="KAK6775446.1"/>
    <property type="molecule type" value="Genomic_DNA"/>
</dbReference>
<dbReference type="SUPFAM" id="SSF56112">
    <property type="entry name" value="Protein kinase-like (PK-like)"/>
    <property type="match status" value="1"/>
</dbReference>
<comment type="caution">
    <text evidence="2">The sequence shown here is derived from an EMBL/GenBank/DDBJ whole genome shotgun (WGS) entry which is preliminary data.</text>
</comment>
<dbReference type="Pfam" id="PF00069">
    <property type="entry name" value="Pkinase"/>
    <property type="match status" value="1"/>
</dbReference>
<dbReference type="PROSITE" id="PS50011">
    <property type="entry name" value="PROTEIN_KINASE_DOM"/>
    <property type="match status" value="1"/>
</dbReference>
<accession>A0AAN8T1D5</accession>
<evidence type="ECO:0000313" key="2">
    <source>
        <dbReference type="EMBL" id="KAK6775446.1"/>
    </source>
</evidence>
<evidence type="ECO:0000313" key="3">
    <source>
        <dbReference type="Proteomes" id="UP001371456"/>
    </source>
</evidence>
<protein>
    <recommendedName>
        <fullName evidence="1">Protein kinase domain-containing protein</fullName>
    </recommendedName>
</protein>
<dbReference type="GO" id="GO:0005524">
    <property type="term" value="F:ATP binding"/>
    <property type="evidence" value="ECO:0007669"/>
    <property type="project" value="InterPro"/>
</dbReference>
<proteinExistence type="predicted"/>
<reference evidence="2 3" key="1">
    <citation type="submission" date="2024-02" db="EMBL/GenBank/DDBJ databases">
        <title>de novo genome assembly of Solanum bulbocastanum strain 11H21.</title>
        <authorList>
            <person name="Hosaka A.J."/>
        </authorList>
    </citation>
    <scope>NUCLEOTIDE SEQUENCE [LARGE SCALE GENOMIC DNA]</scope>
    <source>
        <tissue evidence="2">Young leaves</tissue>
    </source>
</reference>
<feature type="domain" description="Protein kinase" evidence="1">
    <location>
        <begin position="1"/>
        <end position="98"/>
    </location>
</feature>
<gene>
    <name evidence="2" type="ORF">RDI58_026447</name>
</gene>
<dbReference type="Proteomes" id="UP001371456">
    <property type="component" value="Unassembled WGS sequence"/>
</dbReference>
<dbReference type="InterPro" id="IPR052451">
    <property type="entry name" value="Ser/Thr_kinase-like"/>
</dbReference>
<dbReference type="PANTHER" id="PTHR48008:SF14">
    <property type="entry name" value="PROTEIN KINASE DOMAIN-CONTAINING PROTEIN"/>
    <property type="match status" value="1"/>
</dbReference>
<dbReference type="PANTHER" id="PTHR48008">
    <property type="entry name" value="LEUCINE-RICH REPEAT RECEPTOR-LIKE PROTEIN KINASE IMK3-RELATED"/>
    <property type="match status" value="1"/>
</dbReference>
<organism evidence="2 3">
    <name type="scientific">Solanum bulbocastanum</name>
    <name type="common">Wild potato</name>
    <dbReference type="NCBI Taxonomy" id="147425"/>
    <lineage>
        <taxon>Eukaryota</taxon>
        <taxon>Viridiplantae</taxon>
        <taxon>Streptophyta</taxon>
        <taxon>Embryophyta</taxon>
        <taxon>Tracheophyta</taxon>
        <taxon>Spermatophyta</taxon>
        <taxon>Magnoliopsida</taxon>
        <taxon>eudicotyledons</taxon>
        <taxon>Gunneridae</taxon>
        <taxon>Pentapetalae</taxon>
        <taxon>asterids</taxon>
        <taxon>lamiids</taxon>
        <taxon>Solanales</taxon>
        <taxon>Solanaceae</taxon>
        <taxon>Solanoideae</taxon>
        <taxon>Solaneae</taxon>
        <taxon>Solanum</taxon>
    </lineage>
</organism>
<name>A0AAN8T1D5_SOLBU</name>
<evidence type="ECO:0000259" key="1">
    <source>
        <dbReference type="PROSITE" id="PS50011"/>
    </source>
</evidence>
<dbReference type="AlphaFoldDB" id="A0AAN8T1D5"/>
<keyword evidence="3" id="KW-1185">Reference proteome</keyword>
<dbReference type="GO" id="GO:0004672">
    <property type="term" value="F:protein kinase activity"/>
    <property type="evidence" value="ECO:0007669"/>
    <property type="project" value="InterPro"/>
</dbReference>
<dbReference type="InterPro" id="IPR000719">
    <property type="entry name" value="Prot_kinase_dom"/>
</dbReference>
<sequence length="98" mass="10961">MLEYLHHGNDTLIVHCGLKPANVVLDEDMVAHVSDFGITKILAISKSMAHTEILDTLGYIAPGFGKKKANVTDEEIFNENLVLREWINASISKNYDVY</sequence>
<dbReference type="InterPro" id="IPR011009">
    <property type="entry name" value="Kinase-like_dom_sf"/>
</dbReference>